<dbReference type="EMBL" id="CP012333">
    <property type="protein sequence ID" value="AKV02708.1"/>
    <property type="molecule type" value="Genomic_DNA"/>
</dbReference>
<gene>
    <name evidence="2" type="ORF">AKJ09_09371</name>
</gene>
<evidence type="ECO:0000313" key="2">
    <source>
        <dbReference type="EMBL" id="AKV02708.1"/>
    </source>
</evidence>
<name>A0A0K1QAG2_9BACT</name>
<protein>
    <submittedName>
        <fullName evidence="2">Uncharacterized protein</fullName>
    </submittedName>
</protein>
<dbReference type="KEGG" id="llu:AKJ09_09371"/>
<dbReference type="Proteomes" id="UP000064967">
    <property type="component" value="Chromosome"/>
</dbReference>
<organism evidence="2 3">
    <name type="scientific">Labilithrix luteola</name>
    <dbReference type="NCBI Taxonomy" id="1391654"/>
    <lineage>
        <taxon>Bacteria</taxon>
        <taxon>Pseudomonadati</taxon>
        <taxon>Myxococcota</taxon>
        <taxon>Polyangia</taxon>
        <taxon>Polyangiales</taxon>
        <taxon>Labilitrichaceae</taxon>
        <taxon>Labilithrix</taxon>
    </lineage>
</organism>
<reference evidence="2 3" key="1">
    <citation type="submission" date="2015-08" db="EMBL/GenBank/DDBJ databases">
        <authorList>
            <person name="Babu N.S."/>
            <person name="Beckwith C.J."/>
            <person name="Beseler K.G."/>
            <person name="Brison A."/>
            <person name="Carone J.V."/>
            <person name="Caskin T.P."/>
            <person name="Diamond M."/>
            <person name="Durham M.E."/>
            <person name="Foxe J.M."/>
            <person name="Go M."/>
            <person name="Henderson B.A."/>
            <person name="Jones I.B."/>
            <person name="McGettigan J.A."/>
            <person name="Micheletti S.J."/>
            <person name="Nasrallah M.E."/>
            <person name="Ortiz D."/>
            <person name="Piller C.R."/>
            <person name="Privatt S.R."/>
            <person name="Schneider S.L."/>
            <person name="Sharp S."/>
            <person name="Smith T.C."/>
            <person name="Stanton J.D."/>
            <person name="Ullery H.E."/>
            <person name="Wilson R.J."/>
            <person name="Serrano M.G."/>
            <person name="Buck G."/>
            <person name="Lee V."/>
            <person name="Wang Y."/>
            <person name="Carvalho R."/>
            <person name="Voegtly L."/>
            <person name="Shi R."/>
            <person name="Duckworth R."/>
            <person name="Johnson A."/>
            <person name="Loviza R."/>
            <person name="Walstead R."/>
            <person name="Shah Z."/>
            <person name="Kiflezghi M."/>
            <person name="Wade K."/>
            <person name="Ball S.L."/>
            <person name="Bradley K.W."/>
            <person name="Asai D.J."/>
            <person name="Bowman C.A."/>
            <person name="Russell D.A."/>
            <person name="Pope W.H."/>
            <person name="Jacobs-Sera D."/>
            <person name="Hendrix R.W."/>
            <person name="Hatfull G.F."/>
        </authorList>
    </citation>
    <scope>NUCLEOTIDE SEQUENCE [LARGE SCALE GENOMIC DNA]</scope>
    <source>
        <strain evidence="2 3">DSM 27648</strain>
    </source>
</reference>
<evidence type="ECO:0000256" key="1">
    <source>
        <dbReference type="SAM" id="MobiDB-lite"/>
    </source>
</evidence>
<feature type="region of interest" description="Disordered" evidence="1">
    <location>
        <begin position="21"/>
        <end position="73"/>
    </location>
</feature>
<dbReference type="STRING" id="1391654.AKJ09_09371"/>
<sequence>MAAMGAEIALAQGCASYASPIGPELPELADASRGGDGGRDARAGDASHATPTDAATDARHAGPPDEPADGSGTCVNIDGTFTIECDSDSACAVVPPHDAKPYGGDKSPRMQCASGKYKTEQCGAFWCGVGCVCENPDERLCRCADDHQQYEPRD</sequence>
<evidence type="ECO:0000313" key="3">
    <source>
        <dbReference type="Proteomes" id="UP000064967"/>
    </source>
</evidence>
<proteinExistence type="predicted"/>
<accession>A0A0K1QAG2</accession>
<feature type="compositionally biased region" description="Basic and acidic residues" evidence="1">
    <location>
        <begin position="36"/>
        <end position="45"/>
    </location>
</feature>
<dbReference type="AlphaFoldDB" id="A0A0K1QAG2"/>
<keyword evidence="3" id="KW-1185">Reference proteome</keyword>